<name>A0A7G9GD49_9FIRM</name>
<dbReference type="Proteomes" id="UP000515860">
    <property type="component" value="Chromosome"/>
</dbReference>
<evidence type="ECO:0000256" key="5">
    <source>
        <dbReference type="ARBA" id="ARBA00023004"/>
    </source>
</evidence>
<keyword evidence="4" id="KW-0663">Pyridoxal phosphate</keyword>
<proteinExistence type="inferred from homology"/>
<gene>
    <name evidence="9" type="ORF">H9Q79_18180</name>
</gene>
<evidence type="ECO:0000256" key="1">
    <source>
        <dbReference type="ARBA" id="ARBA00001933"/>
    </source>
</evidence>
<organism evidence="9 10">
    <name type="scientific">Wansuia hejianensis</name>
    <dbReference type="NCBI Taxonomy" id="2763667"/>
    <lineage>
        <taxon>Bacteria</taxon>
        <taxon>Bacillati</taxon>
        <taxon>Bacillota</taxon>
        <taxon>Clostridia</taxon>
        <taxon>Lachnospirales</taxon>
        <taxon>Lachnospiraceae</taxon>
        <taxon>Wansuia</taxon>
    </lineage>
</organism>
<dbReference type="GO" id="GO:0031071">
    <property type="term" value="F:cysteine desulfurase activity"/>
    <property type="evidence" value="ECO:0007669"/>
    <property type="project" value="UniProtKB-ARBA"/>
</dbReference>
<dbReference type="InterPro" id="IPR020578">
    <property type="entry name" value="Aminotrans_V_PyrdxlP_BS"/>
</dbReference>
<evidence type="ECO:0000256" key="7">
    <source>
        <dbReference type="RuleBase" id="RU004504"/>
    </source>
</evidence>
<sequence length="384" mass="42026">MEIYLDNAATTRCYDEVRDIVVKTMMEDYGNPSSMHRKGVEAERYLRGAAQTLAGLLKVQEKEIYFTSGGTESNNWALAGTALANRRRGTHIITTAIEHAAVSAPIAALEEQGFSVTRLPVNREGLIDLSELEESVTEKTVLVSVMLVNNEIGSVEPVQQIGELIKKKNPSACFHVDAIQAFGKYRIHPKRMKIDLLSASGHKIHGPKGVGFLYVNDKVRINPLILGGGQQNGMRSGTDNVPGAAGLAAAAEKIYSDLEANNAHMYRLKERLAAGFRSMEQVVVHGMALDEGAPHILNASFMGIRSEVLLHTLEDRGIYVSAGSACSSHKRAGSATLSAIGCGKPEMESAVRFSFCETTREEEIDRTLEVLREVVPMLRKYTRR</sequence>
<evidence type="ECO:0000256" key="6">
    <source>
        <dbReference type="ARBA" id="ARBA00023014"/>
    </source>
</evidence>
<dbReference type="EMBL" id="CP060635">
    <property type="protein sequence ID" value="QNM08731.1"/>
    <property type="molecule type" value="Genomic_DNA"/>
</dbReference>
<accession>A0A7G9GD49</accession>
<dbReference type="Gene3D" id="3.90.1150.10">
    <property type="entry name" value="Aspartate Aminotransferase, domain 1"/>
    <property type="match status" value="1"/>
</dbReference>
<keyword evidence="3" id="KW-0479">Metal-binding</keyword>
<evidence type="ECO:0000256" key="3">
    <source>
        <dbReference type="ARBA" id="ARBA00022723"/>
    </source>
</evidence>
<dbReference type="KEGG" id="whj:H9Q79_18180"/>
<comment type="similarity">
    <text evidence="2">Belongs to the class-V pyridoxal-phosphate-dependent aminotransferase family. NifS/IscS subfamily.</text>
</comment>
<dbReference type="GO" id="GO:0051536">
    <property type="term" value="F:iron-sulfur cluster binding"/>
    <property type="evidence" value="ECO:0007669"/>
    <property type="project" value="UniProtKB-KW"/>
</dbReference>
<dbReference type="InterPro" id="IPR015424">
    <property type="entry name" value="PyrdxlP-dep_Trfase"/>
</dbReference>
<dbReference type="Gene3D" id="3.40.640.10">
    <property type="entry name" value="Type I PLP-dependent aspartate aminotransferase-like (Major domain)"/>
    <property type="match status" value="1"/>
</dbReference>
<evidence type="ECO:0000256" key="4">
    <source>
        <dbReference type="ARBA" id="ARBA00022898"/>
    </source>
</evidence>
<dbReference type="InterPro" id="IPR000192">
    <property type="entry name" value="Aminotrans_V_dom"/>
</dbReference>
<evidence type="ECO:0000259" key="8">
    <source>
        <dbReference type="Pfam" id="PF00266"/>
    </source>
</evidence>
<evidence type="ECO:0000313" key="10">
    <source>
        <dbReference type="Proteomes" id="UP000515860"/>
    </source>
</evidence>
<keyword evidence="6" id="KW-0411">Iron-sulfur</keyword>
<dbReference type="NCBIfam" id="NF002806">
    <property type="entry name" value="PRK02948.1"/>
    <property type="match status" value="1"/>
</dbReference>
<dbReference type="PIRSF" id="PIRSF005572">
    <property type="entry name" value="NifS"/>
    <property type="match status" value="1"/>
</dbReference>
<dbReference type="GO" id="GO:0046872">
    <property type="term" value="F:metal ion binding"/>
    <property type="evidence" value="ECO:0007669"/>
    <property type="project" value="UniProtKB-KW"/>
</dbReference>
<reference evidence="9 10" key="1">
    <citation type="submission" date="2020-08" db="EMBL/GenBank/DDBJ databases">
        <authorList>
            <person name="Liu C."/>
            <person name="Sun Q."/>
        </authorList>
    </citation>
    <scope>NUCLEOTIDE SEQUENCE [LARGE SCALE GENOMIC DNA]</scope>
    <source>
        <strain evidence="9 10">NSJ-29</strain>
    </source>
</reference>
<evidence type="ECO:0000313" key="9">
    <source>
        <dbReference type="EMBL" id="QNM08731.1"/>
    </source>
</evidence>
<dbReference type="FunFam" id="3.40.640.10:FF:000084">
    <property type="entry name" value="IscS-like cysteine desulfurase"/>
    <property type="match status" value="1"/>
</dbReference>
<dbReference type="InterPro" id="IPR015422">
    <property type="entry name" value="PyrdxlP-dep_Trfase_small"/>
</dbReference>
<feature type="domain" description="Aminotransferase class V" evidence="8">
    <location>
        <begin position="3"/>
        <end position="366"/>
    </location>
</feature>
<dbReference type="RefSeq" id="WP_118645767.1">
    <property type="nucleotide sequence ID" value="NZ_CP060635.1"/>
</dbReference>
<dbReference type="PANTHER" id="PTHR11601:SF50">
    <property type="entry name" value="CYSTEINE DESULFURASE ISCS 2-RELATED"/>
    <property type="match status" value="1"/>
</dbReference>
<evidence type="ECO:0000256" key="2">
    <source>
        <dbReference type="ARBA" id="ARBA00006490"/>
    </source>
</evidence>
<dbReference type="Gene3D" id="1.10.260.50">
    <property type="match status" value="1"/>
</dbReference>
<dbReference type="InterPro" id="IPR015421">
    <property type="entry name" value="PyrdxlP-dep_Trfase_major"/>
</dbReference>
<dbReference type="PANTHER" id="PTHR11601">
    <property type="entry name" value="CYSTEINE DESULFURYLASE FAMILY MEMBER"/>
    <property type="match status" value="1"/>
</dbReference>
<dbReference type="AlphaFoldDB" id="A0A7G9GD49"/>
<dbReference type="PROSITE" id="PS00595">
    <property type="entry name" value="AA_TRANSFER_CLASS_5"/>
    <property type="match status" value="1"/>
</dbReference>
<dbReference type="InterPro" id="IPR016454">
    <property type="entry name" value="Cysteine_dSase"/>
</dbReference>
<dbReference type="SUPFAM" id="SSF53383">
    <property type="entry name" value="PLP-dependent transferases"/>
    <property type="match status" value="1"/>
</dbReference>
<comment type="cofactor">
    <cofactor evidence="1 7">
        <name>pyridoxal 5'-phosphate</name>
        <dbReference type="ChEBI" id="CHEBI:597326"/>
    </cofactor>
</comment>
<keyword evidence="5" id="KW-0408">Iron</keyword>
<dbReference type="Pfam" id="PF00266">
    <property type="entry name" value="Aminotran_5"/>
    <property type="match status" value="1"/>
</dbReference>
<keyword evidence="10" id="KW-1185">Reference proteome</keyword>
<protein>
    <submittedName>
        <fullName evidence="9">Cysteine desulfurase</fullName>
    </submittedName>
</protein>